<comment type="catalytic activity">
    <reaction evidence="1">
        <text>[protein]-peptidylproline (omega=180) = [protein]-peptidylproline (omega=0)</text>
        <dbReference type="Rhea" id="RHEA:16237"/>
        <dbReference type="Rhea" id="RHEA-COMP:10747"/>
        <dbReference type="Rhea" id="RHEA-COMP:10748"/>
        <dbReference type="ChEBI" id="CHEBI:83833"/>
        <dbReference type="ChEBI" id="CHEBI:83834"/>
        <dbReference type="EC" id="5.2.1.8"/>
    </reaction>
</comment>
<dbReference type="EC" id="5.2.1.8" evidence="2"/>
<keyword evidence="4" id="KW-0413">Isomerase</keyword>
<reference evidence="5" key="1">
    <citation type="submission" date="2023-10" db="EMBL/GenBank/DDBJ databases">
        <authorList>
            <person name="Chen Y."/>
            <person name="Shah S."/>
            <person name="Dougan E. K."/>
            <person name="Thang M."/>
            <person name="Chan C."/>
        </authorList>
    </citation>
    <scope>NUCLEOTIDE SEQUENCE [LARGE SCALE GENOMIC DNA]</scope>
</reference>
<dbReference type="SMART" id="SM00028">
    <property type="entry name" value="TPR"/>
    <property type="match status" value="2"/>
</dbReference>
<keyword evidence="3" id="KW-0697">Rotamase</keyword>
<evidence type="ECO:0000256" key="2">
    <source>
        <dbReference type="ARBA" id="ARBA00013194"/>
    </source>
</evidence>
<organism evidence="5 6">
    <name type="scientific">Prorocentrum cordatum</name>
    <dbReference type="NCBI Taxonomy" id="2364126"/>
    <lineage>
        <taxon>Eukaryota</taxon>
        <taxon>Sar</taxon>
        <taxon>Alveolata</taxon>
        <taxon>Dinophyceae</taxon>
        <taxon>Prorocentrales</taxon>
        <taxon>Prorocentraceae</taxon>
        <taxon>Prorocentrum</taxon>
    </lineage>
</organism>
<accession>A0ABN9XJR8</accession>
<dbReference type="SUPFAM" id="SSF48452">
    <property type="entry name" value="TPR-like"/>
    <property type="match status" value="1"/>
</dbReference>
<evidence type="ECO:0000256" key="1">
    <source>
        <dbReference type="ARBA" id="ARBA00000971"/>
    </source>
</evidence>
<dbReference type="PANTHER" id="PTHR46512:SF9">
    <property type="entry name" value="PEPTIDYLPROLYL ISOMERASE"/>
    <property type="match status" value="1"/>
</dbReference>
<dbReference type="InterPro" id="IPR011990">
    <property type="entry name" value="TPR-like_helical_dom_sf"/>
</dbReference>
<keyword evidence="6" id="KW-1185">Reference proteome</keyword>
<dbReference type="Gene3D" id="1.25.40.10">
    <property type="entry name" value="Tetratricopeptide repeat domain"/>
    <property type="match status" value="1"/>
</dbReference>
<gene>
    <name evidence="5" type="ORF">PCOR1329_LOCUS77333</name>
</gene>
<dbReference type="InterPro" id="IPR050754">
    <property type="entry name" value="FKBP4/5/8-like"/>
</dbReference>
<comment type="caution">
    <text evidence="5">The sequence shown here is derived from an EMBL/GenBank/DDBJ whole genome shotgun (WGS) entry which is preliminary data.</text>
</comment>
<evidence type="ECO:0000313" key="6">
    <source>
        <dbReference type="Proteomes" id="UP001189429"/>
    </source>
</evidence>
<dbReference type="EMBL" id="CAUYUJ010020693">
    <property type="protein sequence ID" value="CAK0899914.1"/>
    <property type="molecule type" value="Genomic_DNA"/>
</dbReference>
<proteinExistence type="predicted"/>
<name>A0ABN9XJR8_9DINO</name>
<dbReference type="Proteomes" id="UP001189429">
    <property type="component" value="Unassembled WGS sequence"/>
</dbReference>
<dbReference type="PANTHER" id="PTHR46512">
    <property type="entry name" value="PEPTIDYLPROLYL ISOMERASE"/>
    <property type="match status" value="1"/>
</dbReference>
<sequence length="415" mass="47153">MTREWMLQQVERERVDPRENPNLLIDESHQEFWNTAARKPYARALLRAEQHWTRRRGVWLRQVEAVEGANATREEVAELLEDCSAEAKRLVAPILHFRITEVALWTVLREAREHDQPSFAVALEQPHSLELLRCLRLRIDLGGERAAAGMMDEFCARARRCMEESHERTTEKGARGRRFVEVTDVLARCLNWAQKCQKDGHIEWYHGNAEEALAAWRQADACLRHLRAPPAAASADAMIARLHAAVLKNLAQAALRLGCWTEALQAADDALQLDDRDHKAWFRRACALEGLGRYREEQAALDRLEELSVGRADRARLRKELRARRRRLARLLDRDRAVSARCLRAAASRGVFSEGRHAREPPLAAGDAVFVRDGFADFAAGQRATVVEVCGGLARLHFEGEDRTSTCSWQRTSAA</sequence>
<protein>
    <recommendedName>
        <fullName evidence="2">peptidylprolyl isomerase</fullName>
        <ecNumber evidence="2">5.2.1.8</ecNumber>
    </recommendedName>
</protein>
<evidence type="ECO:0000256" key="3">
    <source>
        <dbReference type="ARBA" id="ARBA00023110"/>
    </source>
</evidence>
<dbReference type="InterPro" id="IPR019734">
    <property type="entry name" value="TPR_rpt"/>
</dbReference>
<evidence type="ECO:0000313" key="5">
    <source>
        <dbReference type="EMBL" id="CAK0899914.1"/>
    </source>
</evidence>
<evidence type="ECO:0000256" key="4">
    <source>
        <dbReference type="ARBA" id="ARBA00023235"/>
    </source>
</evidence>